<gene>
    <name evidence="2" type="ORF">DXG03_008794</name>
</gene>
<organism evidence="2 3">
    <name type="scientific">Asterophora parasitica</name>
    <dbReference type="NCBI Taxonomy" id="117018"/>
    <lineage>
        <taxon>Eukaryota</taxon>
        <taxon>Fungi</taxon>
        <taxon>Dikarya</taxon>
        <taxon>Basidiomycota</taxon>
        <taxon>Agaricomycotina</taxon>
        <taxon>Agaricomycetes</taxon>
        <taxon>Agaricomycetidae</taxon>
        <taxon>Agaricales</taxon>
        <taxon>Tricholomatineae</taxon>
        <taxon>Lyophyllaceae</taxon>
        <taxon>Asterophora</taxon>
    </lineage>
</organism>
<comment type="caution">
    <text evidence="2">The sequence shown here is derived from an EMBL/GenBank/DDBJ whole genome shotgun (WGS) entry which is preliminary data.</text>
</comment>
<evidence type="ECO:0008006" key="4">
    <source>
        <dbReference type="Google" id="ProtNLM"/>
    </source>
</evidence>
<dbReference type="OrthoDB" id="2746456at2759"/>
<sequence>MALDLEPSRSFGDIKMELEENAIPHISDTAAESLKRPLDPPPDNFDKKRARNQWSDIPKHPSHWQRNGDIEIVLQNTRFRIQANTLVKSSTKLVEYAPSLKGMMSSDVEDDEDYHPEVKDLPLQVDLESTGLLAKDFAELLDAFDNPFQYLHTESSFDLFSAILRASTILGVTSWREWAVKKFEKMWPASLDHVTAERIPLAIESIAVSRKCDVPTVLKRAFYELARTPSGADDILTKLPASSGGQVLSSSDHLSLLITRNWLVDQWVYLASRPLSPGTQTRLFKEDAKSKNDKITRRRPKNCSCRCKSNSAVIPVSPVPATLHAELVMNSGVYSKHMHDPIYGLKVLMDTPWESGHLCEACVRVTWVDGWRKERERLWAELEQHLPSV</sequence>
<evidence type="ECO:0000313" key="2">
    <source>
        <dbReference type="EMBL" id="KAG5644256.1"/>
    </source>
</evidence>
<dbReference type="EMBL" id="JABCKV010000077">
    <property type="protein sequence ID" value="KAG5644256.1"/>
    <property type="molecule type" value="Genomic_DNA"/>
</dbReference>
<evidence type="ECO:0000313" key="3">
    <source>
        <dbReference type="Proteomes" id="UP000775547"/>
    </source>
</evidence>
<dbReference type="Proteomes" id="UP000775547">
    <property type="component" value="Unassembled WGS sequence"/>
</dbReference>
<accession>A0A9P7G6S8</accession>
<protein>
    <recommendedName>
        <fullName evidence="4">BTB domain-containing protein</fullName>
    </recommendedName>
</protein>
<evidence type="ECO:0000256" key="1">
    <source>
        <dbReference type="SAM" id="MobiDB-lite"/>
    </source>
</evidence>
<dbReference type="AlphaFoldDB" id="A0A9P7G6S8"/>
<proteinExistence type="predicted"/>
<keyword evidence="3" id="KW-1185">Reference proteome</keyword>
<name>A0A9P7G6S8_9AGAR</name>
<feature type="region of interest" description="Disordered" evidence="1">
    <location>
        <begin position="22"/>
        <end position="46"/>
    </location>
</feature>
<reference evidence="2" key="1">
    <citation type="submission" date="2020-07" db="EMBL/GenBank/DDBJ databases">
        <authorList>
            <person name="Nieuwenhuis M."/>
            <person name="Van De Peppel L.J.J."/>
        </authorList>
    </citation>
    <scope>NUCLEOTIDE SEQUENCE</scope>
    <source>
        <strain evidence="2">AP01</strain>
        <tissue evidence="2">Mycelium</tissue>
    </source>
</reference>
<reference evidence="2" key="2">
    <citation type="submission" date="2021-10" db="EMBL/GenBank/DDBJ databases">
        <title>Phylogenomics reveals ancestral predisposition of the termite-cultivated fungus Termitomyces towards a domesticated lifestyle.</title>
        <authorList>
            <person name="Auxier B."/>
            <person name="Grum-Grzhimaylo A."/>
            <person name="Cardenas M.E."/>
            <person name="Lodge J.D."/>
            <person name="Laessoe T."/>
            <person name="Pedersen O."/>
            <person name="Smith M.E."/>
            <person name="Kuyper T.W."/>
            <person name="Franco-Molano E.A."/>
            <person name="Baroni T.J."/>
            <person name="Aanen D.K."/>
        </authorList>
    </citation>
    <scope>NUCLEOTIDE SEQUENCE</scope>
    <source>
        <strain evidence="2">AP01</strain>
        <tissue evidence="2">Mycelium</tissue>
    </source>
</reference>